<dbReference type="EMBL" id="CP036433">
    <property type="protein sequence ID" value="QDU92420.1"/>
    <property type="molecule type" value="Genomic_DNA"/>
</dbReference>
<evidence type="ECO:0000259" key="5">
    <source>
        <dbReference type="Pfam" id="PF04542"/>
    </source>
</evidence>
<dbReference type="InterPro" id="IPR013324">
    <property type="entry name" value="RNA_pol_sigma_r3/r4-like"/>
</dbReference>
<dbReference type="InterPro" id="IPR036388">
    <property type="entry name" value="WH-like_DNA-bd_sf"/>
</dbReference>
<keyword evidence="4" id="KW-0804">Transcription</keyword>
<dbReference type="PANTHER" id="PTHR43133:SF51">
    <property type="entry name" value="RNA POLYMERASE SIGMA FACTOR"/>
    <property type="match status" value="1"/>
</dbReference>
<sequence>MNQETLLKTLLDARLRLSAGMWPVLRDTHAIEDIFQVTLLRAVHEAESFQDEEHAIAWARVTARRLAIDHLRKHQVRARVIDESSLDLLDAELDRRGDSALAERLDALKSCVEKLPPRSRRIVDLRYHRRRAGQEIADLLEMTVDAVYQALRRIHLALRDCVERCLENA</sequence>
<evidence type="ECO:0000313" key="8">
    <source>
        <dbReference type="Proteomes" id="UP000317648"/>
    </source>
</evidence>
<evidence type="ECO:0000256" key="2">
    <source>
        <dbReference type="ARBA" id="ARBA00023015"/>
    </source>
</evidence>
<keyword evidence="2" id="KW-0805">Transcription regulation</keyword>
<dbReference type="RefSeq" id="WP_261344994.1">
    <property type="nucleotide sequence ID" value="NZ_CP036433.1"/>
</dbReference>
<evidence type="ECO:0000259" key="6">
    <source>
        <dbReference type="Pfam" id="PF08281"/>
    </source>
</evidence>
<dbReference type="InterPro" id="IPR013249">
    <property type="entry name" value="RNA_pol_sigma70_r4_t2"/>
</dbReference>
<dbReference type="InterPro" id="IPR013325">
    <property type="entry name" value="RNA_pol_sigma_r2"/>
</dbReference>
<feature type="domain" description="RNA polymerase sigma-70 region 2" evidence="5">
    <location>
        <begin position="24"/>
        <end position="75"/>
    </location>
</feature>
<dbReference type="SUPFAM" id="SSF88659">
    <property type="entry name" value="Sigma3 and sigma4 domains of RNA polymerase sigma factors"/>
    <property type="match status" value="1"/>
</dbReference>
<dbReference type="GO" id="GO:0003677">
    <property type="term" value="F:DNA binding"/>
    <property type="evidence" value="ECO:0007669"/>
    <property type="project" value="InterPro"/>
</dbReference>
<comment type="similarity">
    <text evidence="1">Belongs to the sigma-70 factor family. ECF subfamily.</text>
</comment>
<dbReference type="PANTHER" id="PTHR43133">
    <property type="entry name" value="RNA POLYMERASE ECF-TYPE SIGMA FACTO"/>
    <property type="match status" value="1"/>
</dbReference>
<evidence type="ECO:0000256" key="3">
    <source>
        <dbReference type="ARBA" id="ARBA00023082"/>
    </source>
</evidence>
<name>A0A518DKS3_9BACT</name>
<reference evidence="7 8" key="1">
    <citation type="submission" date="2019-02" db="EMBL/GenBank/DDBJ databases">
        <title>Deep-cultivation of Planctomycetes and their phenomic and genomic characterization uncovers novel biology.</title>
        <authorList>
            <person name="Wiegand S."/>
            <person name="Jogler M."/>
            <person name="Boedeker C."/>
            <person name="Pinto D."/>
            <person name="Vollmers J."/>
            <person name="Rivas-Marin E."/>
            <person name="Kohn T."/>
            <person name="Peeters S.H."/>
            <person name="Heuer A."/>
            <person name="Rast P."/>
            <person name="Oberbeckmann S."/>
            <person name="Bunk B."/>
            <person name="Jeske O."/>
            <person name="Meyerdierks A."/>
            <person name="Storesund J.E."/>
            <person name="Kallscheuer N."/>
            <person name="Luecker S."/>
            <person name="Lage O.M."/>
            <person name="Pohl T."/>
            <person name="Merkel B.J."/>
            <person name="Hornburger P."/>
            <person name="Mueller R.-W."/>
            <person name="Bruemmer F."/>
            <person name="Labrenz M."/>
            <person name="Spormann A.M."/>
            <person name="Op den Camp H."/>
            <person name="Overmann J."/>
            <person name="Amann R."/>
            <person name="Jetten M.S.M."/>
            <person name="Mascher T."/>
            <person name="Medema M.H."/>
            <person name="Devos D.P."/>
            <person name="Kaster A.-K."/>
            <person name="Ovreas L."/>
            <person name="Rohde M."/>
            <person name="Galperin M.Y."/>
            <person name="Jogler C."/>
        </authorList>
    </citation>
    <scope>NUCLEOTIDE SEQUENCE [LARGE SCALE GENOMIC DNA]</scope>
    <source>
        <strain evidence="7 8">Pla85_3_4</strain>
    </source>
</reference>
<feature type="domain" description="RNA polymerase sigma factor 70 region 4 type 2" evidence="6">
    <location>
        <begin position="106"/>
        <end position="153"/>
    </location>
</feature>
<dbReference type="Gene3D" id="1.10.1740.10">
    <property type="match status" value="1"/>
</dbReference>
<dbReference type="InterPro" id="IPR014284">
    <property type="entry name" value="RNA_pol_sigma-70_dom"/>
</dbReference>
<dbReference type="Proteomes" id="UP000317648">
    <property type="component" value="Chromosome"/>
</dbReference>
<dbReference type="KEGG" id="lcre:Pla8534_01680"/>
<keyword evidence="3" id="KW-0731">Sigma factor</keyword>
<dbReference type="InterPro" id="IPR007627">
    <property type="entry name" value="RNA_pol_sigma70_r2"/>
</dbReference>
<dbReference type="AlphaFoldDB" id="A0A518DKS3"/>
<protein>
    <submittedName>
        <fullName evidence="7">RNA polymerase sigma factor SigV</fullName>
    </submittedName>
</protein>
<evidence type="ECO:0000256" key="4">
    <source>
        <dbReference type="ARBA" id="ARBA00023163"/>
    </source>
</evidence>
<dbReference type="Pfam" id="PF08281">
    <property type="entry name" value="Sigma70_r4_2"/>
    <property type="match status" value="1"/>
</dbReference>
<evidence type="ECO:0000313" key="7">
    <source>
        <dbReference type="EMBL" id="QDU92420.1"/>
    </source>
</evidence>
<dbReference type="Gene3D" id="1.10.10.10">
    <property type="entry name" value="Winged helix-like DNA-binding domain superfamily/Winged helix DNA-binding domain"/>
    <property type="match status" value="1"/>
</dbReference>
<dbReference type="Pfam" id="PF04542">
    <property type="entry name" value="Sigma70_r2"/>
    <property type="match status" value="1"/>
</dbReference>
<dbReference type="NCBIfam" id="TIGR02937">
    <property type="entry name" value="sigma70-ECF"/>
    <property type="match status" value="1"/>
</dbReference>
<keyword evidence="8" id="KW-1185">Reference proteome</keyword>
<accession>A0A518DKS3</accession>
<proteinExistence type="inferred from homology"/>
<gene>
    <name evidence="7" type="primary">sigV_1</name>
    <name evidence="7" type="ORF">Pla8534_01680</name>
</gene>
<dbReference type="GO" id="GO:0006352">
    <property type="term" value="P:DNA-templated transcription initiation"/>
    <property type="evidence" value="ECO:0007669"/>
    <property type="project" value="InterPro"/>
</dbReference>
<dbReference type="GO" id="GO:0016987">
    <property type="term" value="F:sigma factor activity"/>
    <property type="evidence" value="ECO:0007669"/>
    <property type="project" value="UniProtKB-KW"/>
</dbReference>
<dbReference type="InterPro" id="IPR039425">
    <property type="entry name" value="RNA_pol_sigma-70-like"/>
</dbReference>
<evidence type="ECO:0000256" key="1">
    <source>
        <dbReference type="ARBA" id="ARBA00010641"/>
    </source>
</evidence>
<organism evidence="7 8">
    <name type="scientific">Lignipirellula cremea</name>
    <dbReference type="NCBI Taxonomy" id="2528010"/>
    <lineage>
        <taxon>Bacteria</taxon>
        <taxon>Pseudomonadati</taxon>
        <taxon>Planctomycetota</taxon>
        <taxon>Planctomycetia</taxon>
        <taxon>Pirellulales</taxon>
        <taxon>Pirellulaceae</taxon>
        <taxon>Lignipirellula</taxon>
    </lineage>
</organism>
<dbReference type="SUPFAM" id="SSF88946">
    <property type="entry name" value="Sigma2 domain of RNA polymerase sigma factors"/>
    <property type="match status" value="1"/>
</dbReference>